<feature type="transmembrane region" description="Helical" evidence="1">
    <location>
        <begin position="49"/>
        <end position="67"/>
    </location>
</feature>
<keyword evidence="1" id="KW-0812">Transmembrane</keyword>
<reference evidence="2 3" key="1">
    <citation type="submission" date="2016-07" db="EMBL/GenBank/DDBJ databases">
        <title>Genome and transcriptome analysis of iron-reducing fermentative bacteria Anoxybacter fermentans.</title>
        <authorList>
            <person name="Zeng X."/>
            <person name="Shao Z."/>
        </authorList>
    </citation>
    <scope>NUCLEOTIDE SEQUENCE [LARGE SCALE GENOMIC DNA]</scope>
    <source>
        <strain evidence="2 3">DY22613</strain>
    </source>
</reference>
<dbReference type="EMBL" id="CP016379">
    <property type="protein sequence ID" value="AZR74358.1"/>
    <property type="molecule type" value="Genomic_DNA"/>
</dbReference>
<keyword evidence="1" id="KW-1133">Transmembrane helix</keyword>
<dbReference type="RefSeq" id="WP_127017712.1">
    <property type="nucleotide sequence ID" value="NZ_CP016379.1"/>
</dbReference>
<feature type="transmembrane region" description="Helical" evidence="1">
    <location>
        <begin position="12"/>
        <end position="29"/>
    </location>
</feature>
<keyword evidence="1" id="KW-0472">Membrane</keyword>
<organism evidence="2 3">
    <name type="scientific">Anoxybacter fermentans</name>
    <dbReference type="NCBI Taxonomy" id="1323375"/>
    <lineage>
        <taxon>Bacteria</taxon>
        <taxon>Bacillati</taxon>
        <taxon>Bacillota</taxon>
        <taxon>Clostridia</taxon>
        <taxon>Halanaerobiales</taxon>
        <taxon>Anoxybacter</taxon>
    </lineage>
</organism>
<sequence>MKDTKNIKEILKFTLLGLIGFIVFYIISIMKENRIYELKEVLNYIEIKYIVLCIILMLFFGITRVILRKYNK</sequence>
<dbReference type="KEGG" id="aft:BBF96_13750"/>
<dbReference type="AlphaFoldDB" id="A0A3Q9HSL5"/>
<gene>
    <name evidence="2" type="ORF">BBF96_13750</name>
</gene>
<keyword evidence="3" id="KW-1185">Reference proteome</keyword>
<accession>A0A3Q9HSL5</accession>
<proteinExistence type="predicted"/>
<dbReference type="Proteomes" id="UP000267250">
    <property type="component" value="Chromosome"/>
</dbReference>
<name>A0A3Q9HSL5_9FIRM</name>
<evidence type="ECO:0000313" key="2">
    <source>
        <dbReference type="EMBL" id="AZR74358.1"/>
    </source>
</evidence>
<evidence type="ECO:0000313" key="3">
    <source>
        <dbReference type="Proteomes" id="UP000267250"/>
    </source>
</evidence>
<protein>
    <submittedName>
        <fullName evidence="2">Uncharacterized protein</fullName>
    </submittedName>
</protein>
<evidence type="ECO:0000256" key="1">
    <source>
        <dbReference type="SAM" id="Phobius"/>
    </source>
</evidence>